<dbReference type="EMBL" id="CP090642">
    <property type="protein sequence ID" value="WFN22244.1"/>
    <property type="molecule type" value="Genomic_DNA"/>
</dbReference>
<reference evidence="4" key="3">
    <citation type="submission" date="2021-01" db="EMBL/GenBank/DDBJ databases">
        <title>Outbreak of Burkholderia contaminns endophthalmitis traced to a clinical ventilation system.</title>
        <authorList>
            <person name="Lipuma J."/>
            <person name="Spilker T."/>
            <person name="Kratholm J."/>
        </authorList>
    </citation>
    <scope>NUCLEOTIDE SEQUENCE</scope>
    <source>
        <strain evidence="4">HI4954</strain>
    </source>
</reference>
<feature type="compositionally biased region" description="Low complexity" evidence="1">
    <location>
        <begin position="76"/>
        <end position="85"/>
    </location>
</feature>
<reference evidence="3" key="1">
    <citation type="journal article" date="2016" name="Biosci. Biotechnol. Biochem.">
        <title>Bioconversion of AHX to AOH by resting cells of Burkholderia contaminans CH-1.</title>
        <authorList>
            <person name="Choi J.H."/>
            <person name="Kikuchi A."/>
            <person name="Pumkaeo P."/>
            <person name="Hirai H."/>
            <person name="Tokuyama S."/>
            <person name="Kawagishi H."/>
        </authorList>
    </citation>
    <scope>NUCLEOTIDE SEQUENCE</scope>
    <source>
        <strain evidence="3">CH-1</strain>
    </source>
</reference>
<dbReference type="Pfam" id="PF13338">
    <property type="entry name" value="AbiEi_4"/>
    <property type="match status" value="1"/>
</dbReference>
<feature type="compositionally biased region" description="Basic residues" evidence="1">
    <location>
        <begin position="86"/>
        <end position="97"/>
    </location>
</feature>
<dbReference type="RefSeq" id="WP_039362617.1">
    <property type="nucleotide sequence ID" value="NZ_AP018359.1"/>
</dbReference>
<reference evidence="3" key="2">
    <citation type="journal article" date="2017" name="Genome Announc.">
        <title>High-Quality Draft Genome Sequence of Burkholderia contaminans CH-1, a Gram-Negative Bacterium That Metabolizes 2-Azahypoxanthine, a Plant Growth-Regulating Compound.</title>
        <authorList>
            <person name="Choi J.-H."/>
            <person name="Sugiura H."/>
            <person name="Moriuchi R."/>
            <person name="Kawagishi H."/>
            <person name="Dohra H."/>
        </authorList>
    </citation>
    <scope>NUCLEOTIDE SEQUENCE</scope>
    <source>
        <strain evidence="3">CH-1</strain>
    </source>
</reference>
<evidence type="ECO:0000256" key="1">
    <source>
        <dbReference type="SAM" id="MobiDB-lite"/>
    </source>
</evidence>
<keyword evidence="7" id="KW-1185">Reference proteome</keyword>
<organism evidence="3">
    <name type="scientific">Burkholderia contaminans</name>
    <dbReference type="NCBI Taxonomy" id="488447"/>
    <lineage>
        <taxon>Bacteria</taxon>
        <taxon>Pseudomonadati</taxon>
        <taxon>Pseudomonadota</taxon>
        <taxon>Betaproteobacteria</taxon>
        <taxon>Burkholderiales</taxon>
        <taxon>Burkholderiaceae</taxon>
        <taxon>Burkholderia</taxon>
        <taxon>Burkholderia cepacia complex</taxon>
    </lineage>
</organism>
<evidence type="ECO:0000313" key="3">
    <source>
        <dbReference type="EMBL" id="BBA44665.1"/>
    </source>
</evidence>
<reference evidence="6 8" key="5">
    <citation type="submission" date="2021-12" db="EMBL/GenBank/DDBJ databases">
        <title>Genomic and phenotypic characterization of three Burkholderia contaminans isolates recovered from different sources.</title>
        <authorList>
            <person name="Lopez De Volder A."/>
            <person name="Fan Y."/>
            <person name="Nunvar J."/>
            <person name="Herrera T."/>
            <person name="Timp W."/>
            <person name="Degrossi J."/>
        </authorList>
    </citation>
    <scope>NUCLEOTIDE SEQUENCE [LARGE SCALE GENOMIC DNA]</scope>
    <source>
        <strain evidence="6 8">LMG 23361</strain>
    </source>
</reference>
<sequence>MKIRERILQSLRPRRDGVLLRADVNSLGSASQVSTALRELCRTGLLERLARGVYARPEKVASLGRAALLARAQARMRQRQSAAQGRPRRRSRTTPTARHVKALAREAGVQYVPTFGDHWAAAVTRLAGDEVNSDATDDLLVALTRAGKLSPSDLVRLVMAHHRGLKTHV</sequence>
<name>A0A250LJ87_9BURK</name>
<dbReference type="OrthoDB" id="573467at2"/>
<protein>
    <submittedName>
        <fullName evidence="4">Type IV toxin-antitoxin system AbiEi family antitoxin domain-containing protein</fullName>
    </submittedName>
</protein>
<evidence type="ECO:0000313" key="7">
    <source>
        <dbReference type="Proteomes" id="UP000664048"/>
    </source>
</evidence>
<dbReference type="Proteomes" id="UP001220209">
    <property type="component" value="Chromosome 3"/>
</dbReference>
<dbReference type="Proteomes" id="UP000611459">
    <property type="component" value="Unassembled WGS sequence"/>
</dbReference>
<dbReference type="EMBL" id="AP018359">
    <property type="protein sequence ID" value="BBA44665.1"/>
    <property type="molecule type" value="Genomic_DNA"/>
</dbReference>
<evidence type="ECO:0000259" key="2">
    <source>
        <dbReference type="Pfam" id="PF13338"/>
    </source>
</evidence>
<feature type="region of interest" description="Disordered" evidence="1">
    <location>
        <begin position="76"/>
        <end position="97"/>
    </location>
</feature>
<gene>
    <name evidence="3" type="ORF">BCCH1_71690</name>
    <name evidence="5" type="ORF">J4M89_16675</name>
    <name evidence="4" type="ORF">JIN94_15135</name>
    <name evidence="6" type="ORF">LXE91_36740</name>
</gene>
<proteinExistence type="predicted"/>
<dbReference type="Proteomes" id="UP000664048">
    <property type="component" value="Unassembled WGS sequence"/>
</dbReference>
<evidence type="ECO:0000313" key="4">
    <source>
        <dbReference type="EMBL" id="MBK1931220.1"/>
    </source>
</evidence>
<evidence type="ECO:0000313" key="6">
    <source>
        <dbReference type="EMBL" id="WFN22244.1"/>
    </source>
</evidence>
<dbReference type="AlphaFoldDB" id="A0A250LJ87"/>
<evidence type="ECO:0000313" key="8">
    <source>
        <dbReference type="Proteomes" id="UP001220209"/>
    </source>
</evidence>
<reference evidence="5 7" key="4">
    <citation type="submission" date="2021-03" db="EMBL/GenBank/DDBJ databases">
        <title>Clinical course, treatment and visual outcome of an outbreak of Burkholderia contaminans endophthalmitis following cataract surgery.</title>
        <authorList>
            <person name="Lind C."/>
            <person name="Olsen K."/>
            <person name="Angelsen N.K."/>
            <person name="Krefting E.A."/>
            <person name="Fossen K."/>
            <person name="Gravningen K."/>
            <person name="Depoorter E."/>
            <person name="Vandamme P."/>
            <person name="Bertelsen G."/>
        </authorList>
    </citation>
    <scope>NUCLEOTIDE SEQUENCE [LARGE SCALE GENOMIC DNA]</scope>
    <source>
        <strain evidence="5 7">51242556</strain>
    </source>
</reference>
<dbReference type="GeneID" id="93194690"/>
<dbReference type="InterPro" id="IPR025159">
    <property type="entry name" value="AbiEi_N"/>
</dbReference>
<evidence type="ECO:0000313" key="5">
    <source>
        <dbReference type="EMBL" id="MBO1831008.1"/>
    </source>
</evidence>
<dbReference type="EMBL" id="JAENIB010000005">
    <property type="protein sequence ID" value="MBK1931220.1"/>
    <property type="molecule type" value="Genomic_DNA"/>
</dbReference>
<feature type="domain" description="AbiEi antitoxin N-terminal" evidence="2">
    <location>
        <begin position="7"/>
        <end position="57"/>
    </location>
</feature>
<accession>A0A250LJ87</accession>
<dbReference type="EMBL" id="JAGEMX010000005">
    <property type="protein sequence ID" value="MBO1831008.1"/>
    <property type="molecule type" value="Genomic_DNA"/>
</dbReference>